<dbReference type="EMBL" id="UYRV01121347">
    <property type="protein sequence ID" value="VDN32746.1"/>
    <property type="molecule type" value="Genomic_DNA"/>
</dbReference>
<feature type="compositionally biased region" description="Polar residues" evidence="2">
    <location>
        <begin position="75"/>
        <end position="90"/>
    </location>
</feature>
<dbReference type="AlphaFoldDB" id="A0A3P7QNY9"/>
<feature type="region of interest" description="Disordered" evidence="2">
    <location>
        <begin position="71"/>
        <end position="90"/>
    </location>
</feature>
<organism evidence="4 5">
    <name type="scientific">Cylicostephanus goldi</name>
    <name type="common">Nematode worm</name>
    <dbReference type="NCBI Taxonomy" id="71465"/>
    <lineage>
        <taxon>Eukaryota</taxon>
        <taxon>Metazoa</taxon>
        <taxon>Ecdysozoa</taxon>
        <taxon>Nematoda</taxon>
        <taxon>Chromadorea</taxon>
        <taxon>Rhabditida</taxon>
        <taxon>Rhabditina</taxon>
        <taxon>Rhabditomorpha</taxon>
        <taxon>Strongyloidea</taxon>
        <taxon>Strongylidae</taxon>
        <taxon>Cylicostephanus</taxon>
    </lineage>
</organism>
<reference evidence="4 5" key="1">
    <citation type="submission" date="2018-11" db="EMBL/GenBank/DDBJ databases">
        <authorList>
            <consortium name="Pathogen Informatics"/>
        </authorList>
    </citation>
    <scope>NUCLEOTIDE SEQUENCE [LARGE SCALE GENOMIC DNA]</scope>
</reference>
<gene>
    <name evidence="4" type="ORF">CGOC_LOCUS12195</name>
</gene>
<keyword evidence="1" id="KW-0175">Coiled coil</keyword>
<protein>
    <submittedName>
        <fullName evidence="4">Uncharacterized protein</fullName>
    </submittedName>
</protein>
<evidence type="ECO:0000313" key="4">
    <source>
        <dbReference type="EMBL" id="VDN32746.1"/>
    </source>
</evidence>
<keyword evidence="5" id="KW-1185">Reference proteome</keyword>
<evidence type="ECO:0000313" key="5">
    <source>
        <dbReference type="Proteomes" id="UP000271889"/>
    </source>
</evidence>
<proteinExistence type="predicted"/>
<dbReference type="Proteomes" id="UP000271889">
    <property type="component" value="Unassembled WGS sequence"/>
</dbReference>
<accession>A0A3P7QNY9</accession>
<feature type="chain" id="PRO_5018057728" evidence="3">
    <location>
        <begin position="28"/>
        <end position="90"/>
    </location>
</feature>
<feature type="coiled-coil region" evidence="1">
    <location>
        <begin position="41"/>
        <end position="68"/>
    </location>
</feature>
<sequence>MLFSLLTPPSSLFRLIFLLSAVATHNSVKPWFTPFLLQAEINQLRFRVKALQETNEILRNRNVDLMAKAIGSNGLPASSPTDENGASSDG</sequence>
<evidence type="ECO:0000256" key="3">
    <source>
        <dbReference type="SAM" id="SignalP"/>
    </source>
</evidence>
<name>A0A3P7QNY9_CYLGO</name>
<feature type="signal peptide" evidence="3">
    <location>
        <begin position="1"/>
        <end position="27"/>
    </location>
</feature>
<keyword evidence="3" id="KW-0732">Signal</keyword>
<evidence type="ECO:0000256" key="1">
    <source>
        <dbReference type="SAM" id="Coils"/>
    </source>
</evidence>
<evidence type="ECO:0000256" key="2">
    <source>
        <dbReference type="SAM" id="MobiDB-lite"/>
    </source>
</evidence>